<dbReference type="InterPro" id="IPR040521">
    <property type="entry name" value="KDZ"/>
</dbReference>
<evidence type="ECO:0000313" key="4">
    <source>
        <dbReference type="Proteomes" id="UP000308197"/>
    </source>
</evidence>
<protein>
    <recommendedName>
        <fullName evidence="2">CxC2-like cysteine cluster KDZ transposase-associated domain-containing protein</fullName>
    </recommendedName>
</protein>
<evidence type="ECO:0000259" key="2">
    <source>
        <dbReference type="Pfam" id="PF18803"/>
    </source>
</evidence>
<proteinExistence type="predicted"/>
<accession>A0A5C3NSI9</accession>
<dbReference type="Proteomes" id="UP000308197">
    <property type="component" value="Unassembled WGS sequence"/>
</dbReference>
<organism evidence="3 4">
    <name type="scientific">Polyporus arcularius HHB13444</name>
    <dbReference type="NCBI Taxonomy" id="1314778"/>
    <lineage>
        <taxon>Eukaryota</taxon>
        <taxon>Fungi</taxon>
        <taxon>Dikarya</taxon>
        <taxon>Basidiomycota</taxon>
        <taxon>Agaricomycotina</taxon>
        <taxon>Agaricomycetes</taxon>
        <taxon>Polyporales</taxon>
        <taxon>Polyporaceae</taxon>
        <taxon>Polyporus</taxon>
    </lineage>
</organism>
<feature type="domain" description="CxC2-like cysteine cluster KDZ transposase-associated" evidence="2">
    <location>
        <begin position="85"/>
        <end position="194"/>
    </location>
</feature>
<dbReference type="PANTHER" id="PTHR33096:SF1">
    <property type="entry name" value="CXC1-LIKE CYSTEINE CLUSTER ASSOCIATED WITH KDZ TRANSPOSASES DOMAIN-CONTAINING PROTEIN"/>
    <property type="match status" value="1"/>
</dbReference>
<reference evidence="3 4" key="1">
    <citation type="journal article" date="2019" name="Nat. Ecol. Evol.">
        <title>Megaphylogeny resolves global patterns of mushroom evolution.</title>
        <authorList>
            <person name="Varga T."/>
            <person name="Krizsan K."/>
            <person name="Foldi C."/>
            <person name="Dima B."/>
            <person name="Sanchez-Garcia M."/>
            <person name="Sanchez-Ramirez S."/>
            <person name="Szollosi G.J."/>
            <person name="Szarkandi J.G."/>
            <person name="Papp V."/>
            <person name="Albert L."/>
            <person name="Andreopoulos W."/>
            <person name="Angelini C."/>
            <person name="Antonin V."/>
            <person name="Barry K.W."/>
            <person name="Bougher N.L."/>
            <person name="Buchanan P."/>
            <person name="Buyck B."/>
            <person name="Bense V."/>
            <person name="Catcheside P."/>
            <person name="Chovatia M."/>
            <person name="Cooper J."/>
            <person name="Damon W."/>
            <person name="Desjardin D."/>
            <person name="Finy P."/>
            <person name="Geml J."/>
            <person name="Haridas S."/>
            <person name="Hughes K."/>
            <person name="Justo A."/>
            <person name="Karasinski D."/>
            <person name="Kautmanova I."/>
            <person name="Kiss B."/>
            <person name="Kocsube S."/>
            <person name="Kotiranta H."/>
            <person name="LaButti K.M."/>
            <person name="Lechner B.E."/>
            <person name="Liimatainen K."/>
            <person name="Lipzen A."/>
            <person name="Lukacs Z."/>
            <person name="Mihaltcheva S."/>
            <person name="Morgado L.N."/>
            <person name="Niskanen T."/>
            <person name="Noordeloos M.E."/>
            <person name="Ohm R.A."/>
            <person name="Ortiz-Santana B."/>
            <person name="Ovrebo C."/>
            <person name="Racz N."/>
            <person name="Riley R."/>
            <person name="Savchenko A."/>
            <person name="Shiryaev A."/>
            <person name="Soop K."/>
            <person name="Spirin V."/>
            <person name="Szebenyi C."/>
            <person name="Tomsovsky M."/>
            <person name="Tulloss R.E."/>
            <person name="Uehling J."/>
            <person name="Grigoriev I.V."/>
            <person name="Vagvolgyi C."/>
            <person name="Papp T."/>
            <person name="Martin F.M."/>
            <person name="Miettinen O."/>
            <person name="Hibbett D.S."/>
            <person name="Nagy L.G."/>
        </authorList>
    </citation>
    <scope>NUCLEOTIDE SEQUENCE [LARGE SCALE GENOMIC DNA]</scope>
    <source>
        <strain evidence="3 4">HHB13444</strain>
    </source>
</reference>
<feature type="region of interest" description="Disordered" evidence="1">
    <location>
        <begin position="788"/>
        <end position="813"/>
    </location>
</feature>
<dbReference type="STRING" id="1314778.A0A5C3NSI9"/>
<evidence type="ECO:0000313" key="3">
    <source>
        <dbReference type="EMBL" id="TFK79378.1"/>
    </source>
</evidence>
<name>A0A5C3NSI9_9APHY</name>
<dbReference type="PANTHER" id="PTHR33096">
    <property type="entry name" value="CXC2 DOMAIN-CONTAINING PROTEIN"/>
    <property type="match status" value="1"/>
</dbReference>
<dbReference type="Pfam" id="PF18758">
    <property type="entry name" value="KDZ"/>
    <property type="match status" value="1"/>
</dbReference>
<dbReference type="InterPro" id="IPR041457">
    <property type="entry name" value="CxC2_KDZ-assoc"/>
</dbReference>
<keyword evidence="4" id="KW-1185">Reference proteome</keyword>
<evidence type="ECO:0000256" key="1">
    <source>
        <dbReference type="SAM" id="MobiDB-lite"/>
    </source>
</evidence>
<dbReference type="EMBL" id="ML212055">
    <property type="protein sequence ID" value="TFK79378.1"/>
    <property type="molecule type" value="Genomic_DNA"/>
</dbReference>
<gene>
    <name evidence="3" type="ORF">K466DRAFT_505664</name>
</gene>
<feature type="compositionally biased region" description="Acidic residues" evidence="1">
    <location>
        <begin position="952"/>
        <end position="968"/>
    </location>
</feature>
<dbReference type="Pfam" id="PF18803">
    <property type="entry name" value="CxC2"/>
    <property type="match status" value="1"/>
</dbReference>
<sequence length="985" mass="111527">MKSWLPMADCVLDELVRRDGRADFRPFDRCLSCPDQSRARDAVIRCTSCDPGYLECEECVKERHPRQACHRLQRWNGRYFEVTSLKEIGLVVQLGHADNSRCSNPRPAPDDFCIIDVNGHHNVKVMFCGCDQAGAAGTPYEQLLRRDLFASTITEPGTAYTFRLLEHYHVQSLQGKVSMYDYYESLERLTDKTGTKIVQDRYKSFMRVVAQWRYLKRLKRAGRAHDPSGIAGTKQGELAVPCPACPHPDINLPPNWEDVSDDLKYLYMLCVAIDACFRLKRRDVSSKEKDPILGSGWGYFVEDEGYQAIIGGYGSQDEVSTCSGFAAMTKANLKYAKGYAASGVGAVVCARHEFMLANGVGDTQLGEKWVNMDVIFVSSMIRHLRVRKIISYDIACQWSKGLLTRVSKFPSHLQIPLPAGDLKYVIPKLHWASHERINHSKFSLNFVPGAARTDGEGVERVWWGSQSAANSTKQMGPGGRQGYLEDVWGHSNWTKIINLAELLRRRYILARKMAALQAVAFKDMSAGLLEENTARWEADVSAWEADMNLPDPYIVVKTGPSESQIKQTIAKEETAKTAQPGHIAKDKVSDLGFVVTALELEESQARVQAEAVKARSDESKLPQLLELRTSFRHRVQKFQALQATFTPGILALLAVDDAARTDIEEIEDIRLGIPSQIEAQKRATACPADILSIEARLRDAQCRDALQDLRNQLHAQHRLWTLKKLHVRYQGPNTRARTDISDQGVRVQRAAQKYRRARRAKLALVGPGPWEGEFRVLLDSDIRAVQDDDPDAVAERARKRKRPGPSEGYKTTSWIWRGGDSDESGSYEPVRVEWCKLRARVCRWMEEERLLPEEMRRVLAFLAFQEEEWKGRIGRRTDVDETLQEGLSAYAYKQAAMRRHLRGSFRQVWLPLIKAAGVELGPDWAPVPGYVPRKIRRRYQHKVTLEIVEEEIVEGENSPEDSPEEEEGAAAYRRMVEADLADVDP</sequence>
<feature type="region of interest" description="Disordered" evidence="1">
    <location>
        <begin position="952"/>
        <end position="971"/>
    </location>
</feature>
<dbReference type="InParanoid" id="A0A5C3NSI9"/>
<dbReference type="AlphaFoldDB" id="A0A5C3NSI9"/>